<dbReference type="PANTHER" id="PTHR42711">
    <property type="entry name" value="ABC TRANSPORTER ATP-BINDING PROTEIN"/>
    <property type="match status" value="1"/>
</dbReference>
<dbReference type="SUPFAM" id="SSF52540">
    <property type="entry name" value="P-loop containing nucleoside triphosphate hydrolases"/>
    <property type="match status" value="1"/>
</dbReference>
<dbReference type="CDD" id="cd03230">
    <property type="entry name" value="ABC_DR_subfamily_A"/>
    <property type="match status" value="1"/>
</dbReference>
<dbReference type="Gene3D" id="3.40.50.300">
    <property type="entry name" value="P-loop containing nucleotide triphosphate hydrolases"/>
    <property type="match status" value="1"/>
</dbReference>
<name>A0ABX8S5Y1_9ACTN</name>
<dbReference type="PROSITE" id="PS50893">
    <property type="entry name" value="ABC_TRANSPORTER_2"/>
    <property type="match status" value="1"/>
</dbReference>
<evidence type="ECO:0000256" key="5">
    <source>
        <dbReference type="ARBA" id="ARBA00023251"/>
    </source>
</evidence>
<keyword evidence="8" id="KW-1185">Reference proteome</keyword>
<dbReference type="InterPro" id="IPR003439">
    <property type="entry name" value="ABC_transporter-like_ATP-bd"/>
</dbReference>
<organism evidence="7 8">
    <name type="scientific">Skermania pinensis</name>
    <dbReference type="NCBI Taxonomy" id="39122"/>
    <lineage>
        <taxon>Bacteria</taxon>
        <taxon>Bacillati</taxon>
        <taxon>Actinomycetota</taxon>
        <taxon>Actinomycetes</taxon>
        <taxon>Mycobacteriales</taxon>
        <taxon>Gordoniaceae</taxon>
        <taxon>Skermania</taxon>
    </lineage>
</organism>
<evidence type="ECO:0000256" key="2">
    <source>
        <dbReference type="ARBA" id="ARBA00022448"/>
    </source>
</evidence>
<dbReference type="InterPro" id="IPR017871">
    <property type="entry name" value="ABC_transporter-like_CS"/>
</dbReference>
<dbReference type="SMART" id="SM00382">
    <property type="entry name" value="AAA"/>
    <property type="match status" value="1"/>
</dbReference>
<comment type="subcellular location">
    <subcellularLocation>
        <location evidence="1">Cell membrane</location>
        <topology evidence="1">Peripheral membrane protein</topology>
    </subcellularLocation>
</comment>
<dbReference type="PROSITE" id="PS00211">
    <property type="entry name" value="ABC_TRANSPORTER_1"/>
    <property type="match status" value="1"/>
</dbReference>
<evidence type="ECO:0000256" key="1">
    <source>
        <dbReference type="ARBA" id="ARBA00004202"/>
    </source>
</evidence>
<dbReference type="InterPro" id="IPR003593">
    <property type="entry name" value="AAA+_ATPase"/>
</dbReference>
<gene>
    <name evidence="7" type="ORF">KV203_10320</name>
</gene>
<dbReference type="Proteomes" id="UP000887023">
    <property type="component" value="Chromosome"/>
</dbReference>
<evidence type="ECO:0000313" key="7">
    <source>
        <dbReference type="EMBL" id="QXQ12394.1"/>
    </source>
</evidence>
<keyword evidence="5" id="KW-0046">Antibiotic resistance</keyword>
<dbReference type="Pfam" id="PF00005">
    <property type="entry name" value="ABC_tran"/>
    <property type="match status" value="1"/>
</dbReference>
<accession>A0ABX8S5Y1</accession>
<keyword evidence="2" id="KW-0813">Transport</keyword>
<evidence type="ECO:0000256" key="4">
    <source>
        <dbReference type="ARBA" id="ARBA00022840"/>
    </source>
</evidence>
<proteinExistence type="predicted"/>
<keyword evidence="3" id="KW-0547">Nucleotide-binding</keyword>
<evidence type="ECO:0000259" key="6">
    <source>
        <dbReference type="PROSITE" id="PS50893"/>
    </source>
</evidence>
<keyword evidence="4 7" id="KW-0067">ATP-binding</keyword>
<dbReference type="EMBL" id="CP079105">
    <property type="protein sequence ID" value="QXQ12394.1"/>
    <property type="molecule type" value="Genomic_DNA"/>
</dbReference>
<evidence type="ECO:0000256" key="3">
    <source>
        <dbReference type="ARBA" id="ARBA00022741"/>
    </source>
</evidence>
<dbReference type="InterPro" id="IPR027417">
    <property type="entry name" value="P-loop_NTPase"/>
</dbReference>
<sequence>MTGLAPPAVQLDVVVKSFGPVTAVDGLELSVPTGRILALLGPNGAGKTTTVEMCEGFTRPDSGTVRVLGLDPVTDAATLRPRIGVMLQGGGGYPGARAGETLQLIAAYARNPLDPEWLLHTLGLDEVRNTAYRRLSGGQQQRLALACALVGRPELVFLDEPTAGMDAQARHLVWDLIDSLRRDGVTVVLTTHTMEEAEQLADQLVIIDHGRQVAAGTPAELTRHGAEGQLRFSAPPQLDLSLLAAVLPEGYQPQETTPGTYLIEGEIDPQVMAAVTAWCARIGVLATDLRVDRRSLEDVFLELTGRELRG</sequence>
<evidence type="ECO:0000313" key="8">
    <source>
        <dbReference type="Proteomes" id="UP000887023"/>
    </source>
</evidence>
<dbReference type="RefSeq" id="WP_066469723.1">
    <property type="nucleotide sequence ID" value="NZ_CBCRUZ010000001.1"/>
</dbReference>
<feature type="domain" description="ABC transporter" evidence="6">
    <location>
        <begin position="9"/>
        <end position="234"/>
    </location>
</feature>
<dbReference type="GO" id="GO:0005524">
    <property type="term" value="F:ATP binding"/>
    <property type="evidence" value="ECO:0007669"/>
    <property type="project" value="UniProtKB-KW"/>
</dbReference>
<protein>
    <submittedName>
        <fullName evidence="7">ABC transporter ATP-binding protein</fullName>
    </submittedName>
</protein>
<dbReference type="PANTHER" id="PTHR42711:SF16">
    <property type="entry name" value="ABC TRANSPORTER ATP-BINDING PROTEIN"/>
    <property type="match status" value="1"/>
</dbReference>
<reference evidence="7" key="1">
    <citation type="submission" date="2021-07" db="EMBL/GenBank/DDBJ databases">
        <title>Candidatus Kaistella beijingensis sp. nov. isolated from a municipal wastewater treatment plant is involved in sludge foaming.</title>
        <authorList>
            <person name="Song Y."/>
            <person name="Liu S.-J."/>
        </authorList>
    </citation>
    <scope>NUCLEOTIDE SEQUENCE</scope>
    <source>
        <strain evidence="7">DSM 43998</strain>
    </source>
</reference>
<dbReference type="InterPro" id="IPR050763">
    <property type="entry name" value="ABC_transporter_ATP-binding"/>
</dbReference>